<dbReference type="Gene3D" id="3.20.20.190">
    <property type="entry name" value="Phosphatidylinositol (PI) phosphodiesterase"/>
    <property type="match status" value="1"/>
</dbReference>
<dbReference type="Pfam" id="PF03009">
    <property type="entry name" value="GDPD"/>
    <property type="match status" value="1"/>
</dbReference>
<accession>A0A5M3X121</accession>
<evidence type="ECO:0000259" key="1">
    <source>
        <dbReference type="PROSITE" id="PS51704"/>
    </source>
</evidence>
<gene>
    <name evidence="2" type="primary">ugpQ_1</name>
    <name evidence="2" type="ORF">Amac_060300</name>
</gene>
<dbReference type="PANTHER" id="PTHR46211">
    <property type="entry name" value="GLYCEROPHOSPHORYL DIESTER PHOSPHODIESTERASE"/>
    <property type="match status" value="1"/>
</dbReference>
<feature type="domain" description="GP-PDE" evidence="1">
    <location>
        <begin position="15"/>
        <end position="257"/>
    </location>
</feature>
<reference evidence="2 3" key="1">
    <citation type="submission" date="2019-10" db="EMBL/GenBank/DDBJ databases">
        <title>Whole genome shotgun sequence of Acrocarpospora macrocephala NBRC 16266.</title>
        <authorList>
            <person name="Ichikawa N."/>
            <person name="Kimura A."/>
            <person name="Kitahashi Y."/>
            <person name="Komaki H."/>
            <person name="Oguchi A."/>
        </authorList>
    </citation>
    <scope>NUCLEOTIDE SEQUENCE [LARGE SCALE GENOMIC DNA]</scope>
    <source>
        <strain evidence="2 3">NBRC 16266</strain>
    </source>
</reference>
<dbReference type="Proteomes" id="UP000331127">
    <property type="component" value="Unassembled WGS sequence"/>
</dbReference>
<proteinExistence type="predicted"/>
<dbReference type="PANTHER" id="PTHR46211:SF14">
    <property type="entry name" value="GLYCEROPHOSPHODIESTER PHOSPHODIESTERASE"/>
    <property type="match status" value="1"/>
</dbReference>
<name>A0A5M3X121_9ACTN</name>
<dbReference type="EMBL" id="BLAE01000036">
    <property type="protein sequence ID" value="GES12433.1"/>
    <property type="molecule type" value="Genomic_DNA"/>
</dbReference>
<keyword evidence="3" id="KW-1185">Reference proteome</keyword>
<protein>
    <submittedName>
        <fullName evidence="2">Glycerophosphoryl diester phosphodiesterase</fullName>
    </submittedName>
</protein>
<comment type="caution">
    <text evidence="2">The sequence shown here is derived from an EMBL/GenBank/DDBJ whole genome shotgun (WGS) entry which is preliminary data.</text>
</comment>
<organism evidence="2 3">
    <name type="scientific">Acrocarpospora macrocephala</name>
    <dbReference type="NCBI Taxonomy" id="150177"/>
    <lineage>
        <taxon>Bacteria</taxon>
        <taxon>Bacillati</taxon>
        <taxon>Actinomycetota</taxon>
        <taxon>Actinomycetes</taxon>
        <taxon>Streptosporangiales</taxon>
        <taxon>Streptosporangiaceae</taxon>
        <taxon>Acrocarpospora</taxon>
    </lineage>
</organism>
<evidence type="ECO:0000313" key="2">
    <source>
        <dbReference type="EMBL" id="GES12433.1"/>
    </source>
</evidence>
<dbReference type="AlphaFoldDB" id="A0A5M3X121"/>
<dbReference type="OrthoDB" id="9758957at2"/>
<dbReference type="SUPFAM" id="SSF51695">
    <property type="entry name" value="PLC-like phosphodiesterases"/>
    <property type="match status" value="1"/>
</dbReference>
<sequence length="264" mass="28285">MVNSVSGPWLRADRPLVVGHRGQRAHIPEHTMPSLRAAIAKGAEMIEADALLSRDGELVLMHDTTIDRTTDGTGPLADLTWAELSELDAGSWFGPAFAGLRLLRAQDLLDLARAEGIALCLEAKGDTTEDATRVAERLARLVADNDALGWAFVSSFDHCALAAAKAAVPALLLAPERLPEHGTQTPAETVRQALALGAPVIQHRWELISPHLVDTLHDAGIAIWAWSTNDEDAVRISLALGVDAIMGDDVDLLVAGVRNHRRAP</sequence>
<dbReference type="InterPro" id="IPR017946">
    <property type="entry name" value="PLC-like_Pdiesterase_TIM-brl"/>
</dbReference>
<dbReference type="RefSeq" id="WP_155357752.1">
    <property type="nucleotide sequence ID" value="NZ_BAAAHL010000021.1"/>
</dbReference>
<dbReference type="InterPro" id="IPR030395">
    <property type="entry name" value="GP_PDE_dom"/>
</dbReference>
<dbReference type="GO" id="GO:0008081">
    <property type="term" value="F:phosphoric diester hydrolase activity"/>
    <property type="evidence" value="ECO:0007669"/>
    <property type="project" value="InterPro"/>
</dbReference>
<dbReference type="PROSITE" id="PS51704">
    <property type="entry name" value="GP_PDE"/>
    <property type="match status" value="1"/>
</dbReference>
<dbReference type="GO" id="GO:0006629">
    <property type="term" value="P:lipid metabolic process"/>
    <property type="evidence" value="ECO:0007669"/>
    <property type="project" value="InterPro"/>
</dbReference>
<evidence type="ECO:0000313" key="3">
    <source>
        <dbReference type="Proteomes" id="UP000331127"/>
    </source>
</evidence>